<reference evidence="3 4" key="1">
    <citation type="submission" date="2018-02" db="EMBL/GenBank/DDBJ databases">
        <title>Genome sequence of the basidiomycete white-rot fungus Phlebia centrifuga.</title>
        <authorList>
            <person name="Granchi Z."/>
            <person name="Peng M."/>
            <person name="de Vries R.P."/>
            <person name="Hilden K."/>
            <person name="Makela M.R."/>
            <person name="Grigoriev I."/>
            <person name="Riley R."/>
        </authorList>
    </citation>
    <scope>NUCLEOTIDE SEQUENCE [LARGE SCALE GENOMIC DNA]</scope>
    <source>
        <strain evidence="3 4">FBCC195</strain>
    </source>
</reference>
<name>A0A2R6NT37_9APHY</name>
<keyword evidence="2" id="KW-1133">Transmembrane helix</keyword>
<proteinExistence type="predicted"/>
<accession>A0A2R6NT37</accession>
<dbReference type="PANTHER" id="PTHR37544:SF3">
    <property type="entry name" value="SPRAY"/>
    <property type="match status" value="1"/>
</dbReference>
<keyword evidence="2" id="KW-0812">Transmembrane</keyword>
<feature type="compositionally biased region" description="Polar residues" evidence="1">
    <location>
        <begin position="1"/>
        <end position="22"/>
    </location>
</feature>
<dbReference type="EMBL" id="MLYV02000859">
    <property type="protein sequence ID" value="PSR76168.1"/>
    <property type="molecule type" value="Genomic_DNA"/>
</dbReference>
<dbReference type="AlphaFoldDB" id="A0A2R6NT37"/>
<feature type="transmembrane region" description="Helical" evidence="2">
    <location>
        <begin position="233"/>
        <end position="256"/>
    </location>
</feature>
<comment type="caution">
    <text evidence="3">The sequence shown here is derived from an EMBL/GenBank/DDBJ whole genome shotgun (WGS) entry which is preliminary data.</text>
</comment>
<evidence type="ECO:0000256" key="2">
    <source>
        <dbReference type="SAM" id="Phobius"/>
    </source>
</evidence>
<dbReference type="OrthoDB" id="3248909at2759"/>
<protein>
    <submittedName>
        <fullName evidence="3">Uncharacterized protein</fullName>
    </submittedName>
</protein>
<keyword evidence="2" id="KW-0472">Membrane</keyword>
<feature type="compositionally biased region" description="Polar residues" evidence="1">
    <location>
        <begin position="34"/>
        <end position="66"/>
    </location>
</feature>
<feature type="region of interest" description="Disordered" evidence="1">
    <location>
        <begin position="1"/>
        <end position="88"/>
    </location>
</feature>
<feature type="transmembrane region" description="Helical" evidence="2">
    <location>
        <begin position="123"/>
        <end position="146"/>
    </location>
</feature>
<keyword evidence="4" id="KW-1185">Reference proteome</keyword>
<evidence type="ECO:0000256" key="1">
    <source>
        <dbReference type="SAM" id="MobiDB-lite"/>
    </source>
</evidence>
<dbReference type="PANTHER" id="PTHR37544">
    <property type="entry name" value="SPRAY-RELATED"/>
    <property type="match status" value="1"/>
</dbReference>
<sequence length="586" mass="63286">MQRSPTTPSGAQESRQTDTSDPFSADRTQGMFERSQTPSSPAAANGNGHSNQVTSVPTTPDTQYATYTVPPLLDSERPSGARLPSYATVGNPNEKVAVNALNPDGTSAPITMKPWVPVPLRPWFWIPLVCLMAGGGIAFEVALHFSKKEQGWSTKGDFSTEQGLMHYVYTLPPVAISMIFAGVWAWTDIEIRRLQPYVDLAQGNSPPQRSLLLDYTRDHTFYVWTVAARNRHWLVSLGSLLVMLTFSFQPLAAALFNVQDIFQTDPQQIVGNLGAIGLNQNGNFEDLTSFLTAAGYASANVLYGIGDPSFIHNGFTVAPFEIPNIGNGTVLANTTAVLSEPHCVAPDQAVSMVQLADGWNNSATFNDCTFSWNVSKASQNLFGVNPVPDSTSCASLTAIPEQFRPIIFWFFTYIPAPMASVSLCTPSITLWDASVTVDIASNNLTSVVPIGPLGSHNGTAPALAQFAGNVTGDPLDGRAYNGLFFNLNDSADPFTLGRQTAIQLALPAAVFQAAEIFGLTEAFQQNMFANLSVDVYVSWSLPFFCFAGENRLIDQLAADNVFGPCSQDGVFFGYGTAPHHRDDDHP</sequence>
<organism evidence="3 4">
    <name type="scientific">Hermanssonia centrifuga</name>
    <dbReference type="NCBI Taxonomy" id="98765"/>
    <lineage>
        <taxon>Eukaryota</taxon>
        <taxon>Fungi</taxon>
        <taxon>Dikarya</taxon>
        <taxon>Basidiomycota</taxon>
        <taxon>Agaricomycotina</taxon>
        <taxon>Agaricomycetes</taxon>
        <taxon>Polyporales</taxon>
        <taxon>Meruliaceae</taxon>
        <taxon>Hermanssonia</taxon>
    </lineage>
</organism>
<dbReference type="STRING" id="98765.A0A2R6NT37"/>
<feature type="transmembrane region" description="Helical" evidence="2">
    <location>
        <begin position="166"/>
        <end position="186"/>
    </location>
</feature>
<evidence type="ECO:0000313" key="4">
    <source>
        <dbReference type="Proteomes" id="UP000186601"/>
    </source>
</evidence>
<evidence type="ECO:0000313" key="3">
    <source>
        <dbReference type="EMBL" id="PSR76168.1"/>
    </source>
</evidence>
<dbReference type="InterPro" id="IPR021840">
    <property type="entry name" value="DUF3433"/>
</dbReference>
<gene>
    <name evidence="3" type="ORF">PHLCEN_2v8591</name>
</gene>
<dbReference type="Proteomes" id="UP000186601">
    <property type="component" value="Unassembled WGS sequence"/>
</dbReference>
<dbReference type="Pfam" id="PF11915">
    <property type="entry name" value="DUF3433"/>
    <property type="match status" value="1"/>
</dbReference>